<accession>A0ABV6EK59</accession>
<proteinExistence type="predicted"/>
<gene>
    <name evidence="2" type="ORF">ACFFJ3_23270</name>
</gene>
<name>A0ABV6EK59_9GAMM</name>
<dbReference type="RefSeq" id="WP_380680525.1">
    <property type="nucleotide sequence ID" value="NZ_CP173186.1"/>
</dbReference>
<keyword evidence="3" id="KW-1185">Reference proteome</keyword>
<dbReference type="Proteomes" id="UP001589792">
    <property type="component" value="Unassembled WGS sequence"/>
</dbReference>
<reference evidence="2 3" key="1">
    <citation type="submission" date="2024-09" db="EMBL/GenBank/DDBJ databases">
        <authorList>
            <person name="Sun Q."/>
            <person name="Mori K."/>
        </authorList>
    </citation>
    <scope>NUCLEOTIDE SEQUENCE [LARGE SCALE GENOMIC DNA]</scope>
    <source>
        <strain evidence="2 3">CCM 8626</strain>
    </source>
</reference>
<evidence type="ECO:0000313" key="2">
    <source>
        <dbReference type="EMBL" id="MFC0229381.1"/>
    </source>
</evidence>
<sequence>MSKYDDVQRFKDKINMKNIDYKEFPREDAASPLQRWSIVEQIAGTDNKAAATFQPTLPNATDFFSAASLAGQQQFQPTAAVNENKPVPAHVSHNFEHLAPMVAPKPNNPPPQEAAPVFSAHEHRAHSSSAERNAAPQTDAKRFKNMFSKKTSSAGEMDVGRNTLLKPLLESIASCR</sequence>
<evidence type="ECO:0000256" key="1">
    <source>
        <dbReference type="SAM" id="MobiDB-lite"/>
    </source>
</evidence>
<feature type="region of interest" description="Disordered" evidence="1">
    <location>
        <begin position="100"/>
        <end position="140"/>
    </location>
</feature>
<evidence type="ECO:0000313" key="3">
    <source>
        <dbReference type="Proteomes" id="UP001589792"/>
    </source>
</evidence>
<organism evidence="2 3">
    <name type="scientific">Serratia aquatilis</name>
    <dbReference type="NCBI Taxonomy" id="1737515"/>
    <lineage>
        <taxon>Bacteria</taxon>
        <taxon>Pseudomonadati</taxon>
        <taxon>Pseudomonadota</taxon>
        <taxon>Gammaproteobacteria</taxon>
        <taxon>Enterobacterales</taxon>
        <taxon>Yersiniaceae</taxon>
        <taxon>Serratia</taxon>
    </lineage>
</organism>
<protein>
    <recommendedName>
        <fullName evidence="4">Cellulose biosynthesis protein BcsO</fullName>
    </recommendedName>
</protein>
<evidence type="ECO:0008006" key="4">
    <source>
        <dbReference type="Google" id="ProtNLM"/>
    </source>
</evidence>
<dbReference type="EMBL" id="JBHLXG010000038">
    <property type="protein sequence ID" value="MFC0229381.1"/>
    <property type="molecule type" value="Genomic_DNA"/>
</dbReference>
<comment type="caution">
    <text evidence="2">The sequence shown here is derived from an EMBL/GenBank/DDBJ whole genome shotgun (WGS) entry which is preliminary data.</text>
</comment>